<dbReference type="NCBIfam" id="TIGR01256">
    <property type="entry name" value="modA"/>
    <property type="match status" value="1"/>
</dbReference>
<evidence type="ECO:0000313" key="6">
    <source>
        <dbReference type="Proteomes" id="UP000820669"/>
    </source>
</evidence>
<evidence type="ECO:0000256" key="4">
    <source>
        <dbReference type="SAM" id="SignalP"/>
    </source>
</evidence>
<proteinExistence type="inferred from homology"/>
<evidence type="ECO:0000256" key="2">
    <source>
        <dbReference type="ARBA" id="ARBA00022723"/>
    </source>
</evidence>
<dbReference type="InterPro" id="IPR050682">
    <property type="entry name" value="ModA/WtpA"/>
</dbReference>
<dbReference type="RefSeq" id="WP_169381538.1">
    <property type="nucleotide sequence ID" value="NZ_JAAXLA010000018.1"/>
</dbReference>
<dbReference type="Proteomes" id="UP000820669">
    <property type="component" value="Unassembled WGS sequence"/>
</dbReference>
<keyword evidence="6" id="KW-1185">Reference proteome</keyword>
<name>A0ABX1SCY4_9PSEU</name>
<keyword evidence="3 4" id="KW-0732">Signal</keyword>
<sequence length="256" mass="25545">MRVLAGVLAALALALAGCGGASSGSAQASAPQARTLTVFAAASLTDTFNALGKQFEAQNPGVTVKFNYAGSSDLAQQIVNGAPADVFAAASNATMKTVTDAGDAAGAPKVFATNVLQIATLPGNPKHITSFADLTKPDLKVVVCAPQVPCGAAAAQVEKATGVTLKPVSEEQDVKSTLNKVSTGNADAGLVYVTDVTAAKGAVQGVSFPQAQQAVTSYPIAVVKNAPQADLAQKFEALVTGEAGQKALQAAGFGTK</sequence>
<feature type="chain" id="PRO_5045185577" evidence="4">
    <location>
        <begin position="29"/>
        <end position="256"/>
    </location>
</feature>
<protein>
    <submittedName>
        <fullName evidence="5">Molybdate ABC transporter substrate-binding protein</fullName>
    </submittedName>
</protein>
<evidence type="ECO:0000256" key="3">
    <source>
        <dbReference type="ARBA" id="ARBA00022729"/>
    </source>
</evidence>
<comment type="caution">
    <text evidence="5">The sequence shown here is derived from an EMBL/GenBank/DDBJ whole genome shotgun (WGS) entry which is preliminary data.</text>
</comment>
<accession>A0ABX1SCY4</accession>
<keyword evidence="2" id="KW-0479">Metal-binding</keyword>
<feature type="signal peptide" evidence="4">
    <location>
        <begin position="1"/>
        <end position="28"/>
    </location>
</feature>
<dbReference type="PANTHER" id="PTHR30632:SF0">
    <property type="entry name" value="SULFATE-BINDING PROTEIN"/>
    <property type="match status" value="1"/>
</dbReference>
<comment type="similarity">
    <text evidence="1">Belongs to the bacterial solute-binding protein ModA family.</text>
</comment>
<dbReference type="EMBL" id="JAAXLA010000018">
    <property type="protein sequence ID" value="NMH98053.1"/>
    <property type="molecule type" value="Genomic_DNA"/>
</dbReference>
<dbReference type="Pfam" id="PF13531">
    <property type="entry name" value="SBP_bac_11"/>
    <property type="match status" value="1"/>
</dbReference>
<dbReference type="CDD" id="cd13538">
    <property type="entry name" value="PBP2_ModA_like_1"/>
    <property type="match status" value="1"/>
</dbReference>
<organism evidence="5 6">
    <name type="scientific">Pseudonocardia acidicola</name>
    <dbReference type="NCBI Taxonomy" id="2724939"/>
    <lineage>
        <taxon>Bacteria</taxon>
        <taxon>Bacillati</taxon>
        <taxon>Actinomycetota</taxon>
        <taxon>Actinomycetes</taxon>
        <taxon>Pseudonocardiales</taxon>
        <taxon>Pseudonocardiaceae</taxon>
        <taxon>Pseudonocardia</taxon>
    </lineage>
</organism>
<dbReference type="Gene3D" id="3.40.190.10">
    <property type="entry name" value="Periplasmic binding protein-like II"/>
    <property type="match status" value="2"/>
</dbReference>
<dbReference type="PROSITE" id="PS51257">
    <property type="entry name" value="PROKAR_LIPOPROTEIN"/>
    <property type="match status" value="1"/>
</dbReference>
<dbReference type="PANTHER" id="PTHR30632">
    <property type="entry name" value="MOLYBDATE-BINDING PERIPLASMIC PROTEIN"/>
    <property type="match status" value="1"/>
</dbReference>
<dbReference type="PIRSF" id="PIRSF004846">
    <property type="entry name" value="ModA"/>
    <property type="match status" value="1"/>
</dbReference>
<evidence type="ECO:0000313" key="5">
    <source>
        <dbReference type="EMBL" id="NMH98053.1"/>
    </source>
</evidence>
<reference evidence="5 6" key="1">
    <citation type="submission" date="2020-04" db="EMBL/GenBank/DDBJ databases">
        <authorList>
            <person name="Klaysubun C."/>
            <person name="Duangmal K."/>
            <person name="Lipun K."/>
        </authorList>
    </citation>
    <scope>NUCLEOTIDE SEQUENCE [LARGE SCALE GENOMIC DNA]</scope>
    <source>
        <strain evidence="5 6">K10HN5</strain>
    </source>
</reference>
<gene>
    <name evidence="5" type="primary">modA</name>
    <name evidence="5" type="ORF">HF526_12130</name>
</gene>
<dbReference type="InterPro" id="IPR005950">
    <property type="entry name" value="ModA"/>
</dbReference>
<evidence type="ECO:0000256" key="1">
    <source>
        <dbReference type="ARBA" id="ARBA00009175"/>
    </source>
</evidence>
<dbReference type="SUPFAM" id="SSF53850">
    <property type="entry name" value="Periplasmic binding protein-like II"/>
    <property type="match status" value="1"/>
</dbReference>